<dbReference type="AlphaFoldDB" id="A0A3P4B9X5"/>
<dbReference type="EC" id="3.1.1.92" evidence="2"/>
<organism evidence="2 3">
    <name type="scientific">Pigmentiphaga humi</name>
    <dbReference type="NCBI Taxonomy" id="2478468"/>
    <lineage>
        <taxon>Bacteria</taxon>
        <taxon>Pseudomonadati</taxon>
        <taxon>Pseudomonadota</taxon>
        <taxon>Betaproteobacteria</taxon>
        <taxon>Burkholderiales</taxon>
        <taxon>Alcaligenaceae</taxon>
        <taxon>Pigmentiphaga</taxon>
    </lineage>
</organism>
<dbReference type="Proteomes" id="UP000277294">
    <property type="component" value="Unassembled WGS sequence"/>
</dbReference>
<evidence type="ECO:0000259" key="1">
    <source>
        <dbReference type="Pfam" id="PF04909"/>
    </source>
</evidence>
<feature type="domain" description="Amidohydrolase-related" evidence="1">
    <location>
        <begin position="17"/>
        <end position="285"/>
    </location>
</feature>
<name>A0A3P4B9X5_9BURK</name>
<dbReference type="SUPFAM" id="SSF51556">
    <property type="entry name" value="Metallo-dependent hydrolases"/>
    <property type="match status" value="1"/>
</dbReference>
<evidence type="ECO:0000313" key="2">
    <source>
        <dbReference type="EMBL" id="VCU71935.1"/>
    </source>
</evidence>
<evidence type="ECO:0000313" key="3">
    <source>
        <dbReference type="Proteomes" id="UP000277294"/>
    </source>
</evidence>
<keyword evidence="3" id="KW-1185">Reference proteome</keyword>
<dbReference type="InterPro" id="IPR052358">
    <property type="entry name" value="Aro_Compnd_Degr_Hydrolases"/>
</dbReference>
<dbReference type="InterPro" id="IPR006680">
    <property type="entry name" value="Amidohydro-rel"/>
</dbReference>
<dbReference type="Pfam" id="PF04909">
    <property type="entry name" value="Amidohydro_2"/>
    <property type="match status" value="1"/>
</dbReference>
<dbReference type="OrthoDB" id="9787654at2"/>
<proteinExistence type="predicted"/>
<dbReference type="GO" id="GO:0102998">
    <property type="term" value="F:4-sulfomuconolactone hydrolase activity"/>
    <property type="evidence" value="ECO:0007669"/>
    <property type="project" value="UniProtKB-EC"/>
</dbReference>
<dbReference type="PANTHER" id="PTHR35563">
    <property type="entry name" value="BARREL METAL-DEPENDENT HYDROLASE, PUTATIVE (AFU_ORTHOLOGUE AFUA_1G16240)-RELATED"/>
    <property type="match status" value="1"/>
</dbReference>
<dbReference type="Gene3D" id="3.20.20.140">
    <property type="entry name" value="Metal-dependent hydrolases"/>
    <property type="match status" value="1"/>
</dbReference>
<protein>
    <submittedName>
        <fullName evidence="2">4-sulfomuconolactone hydrolase</fullName>
        <ecNumber evidence="2">3.1.1.92</ecNumber>
    </submittedName>
</protein>
<gene>
    <name evidence="2" type="ORF">PIGHUM_04027</name>
</gene>
<dbReference type="PANTHER" id="PTHR35563:SF2">
    <property type="entry name" value="BARREL METAL-DEPENDENT HYDROLASE, PUTATIVE (AFU_ORTHOLOGUE AFUA_1G16240)-RELATED"/>
    <property type="match status" value="1"/>
</dbReference>
<sequence length="285" mass="31333">MLHDDEKPAFHAPAGACDSHFHVFGPPGSYGYGADLRYEPPHAPLEDYLALAGRLGIERFVFVQPSAYGRDNACMLDAMARTQAPRRGIVDVDEHAPDAELARMDALGVRGVRINVRPVMPPQPGFGDTLVPRIQRLAARCAEIGWHLDFLLPGWLTVELMPVLRGLQLPFTLAHLGMQQAALGTDAPGFRQVLELVRGGDRHCRLKVTGIYRISTAPDFDDVGPMVRAALEAAPDRVIWGSDYPHLSFGDNSSVALFNLLGKWVPDPVLRKRILVDTPAELYGF</sequence>
<dbReference type="EMBL" id="UWPJ01000032">
    <property type="protein sequence ID" value="VCU71935.1"/>
    <property type="molecule type" value="Genomic_DNA"/>
</dbReference>
<dbReference type="InterPro" id="IPR032466">
    <property type="entry name" value="Metal_Hydrolase"/>
</dbReference>
<keyword evidence="2" id="KW-0378">Hydrolase</keyword>
<accession>A0A3P4B9X5</accession>
<reference evidence="2 3" key="1">
    <citation type="submission" date="2018-10" db="EMBL/GenBank/DDBJ databases">
        <authorList>
            <person name="Criscuolo A."/>
        </authorList>
    </citation>
    <scope>NUCLEOTIDE SEQUENCE [LARGE SCALE GENOMIC DNA]</scope>
    <source>
        <strain evidence="2">DnA1</strain>
    </source>
</reference>
<dbReference type="RefSeq" id="WP_124081526.1">
    <property type="nucleotide sequence ID" value="NZ_UWPJ01000032.1"/>
</dbReference>